<evidence type="ECO:0000313" key="12">
    <source>
        <dbReference type="Proteomes" id="UP000640333"/>
    </source>
</evidence>
<dbReference type="GO" id="GO:0006508">
    <property type="term" value="P:proteolysis"/>
    <property type="evidence" value="ECO:0007669"/>
    <property type="project" value="UniProtKB-KW"/>
</dbReference>
<keyword evidence="5 9" id="KW-0862">Zinc</keyword>
<name>A0A8J7FCP5_9GAMM</name>
<comment type="caution">
    <text evidence="11">The sequence shown here is derived from an EMBL/GenBank/DDBJ whole genome shotgun (WGS) entry which is preliminary data.</text>
</comment>
<comment type="catalytic activity">
    <reaction evidence="1 9 10">
        <text>D-alanyl-D-alanine + H2O = 2 D-alanine</text>
        <dbReference type="Rhea" id="RHEA:20661"/>
        <dbReference type="ChEBI" id="CHEBI:15377"/>
        <dbReference type="ChEBI" id="CHEBI:57416"/>
        <dbReference type="ChEBI" id="CHEBI:57822"/>
        <dbReference type="EC" id="3.4.13.22"/>
    </reaction>
</comment>
<organism evidence="11 12">
    <name type="scientific">Pontibacterium sinense</name>
    <dbReference type="NCBI Taxonomy" id="2781979"/>
    <lineage>
        <taxon>Bacteria</taxon>
        <taxon>Pseudomonadati</taxon>
        <taxon>Pseudomonadota</taxon>
        <taxon>Gammaproteobacteria</taxon>
        <taxon>Oceanospirillales</taxon>
        <taxon>Oceanospirillaceae</taxon>
        <taxon>Pontibacterium</taxon>
    </lineage>
</organism>
<dbReference type="CDD" id="cd14843">
    <property type="entry name" value="D-Ala-D-Ala_dipeptidase_like"/>
    <property type="match status" value="1"/>
</dbReference>
<dbReference type="Pfam" id="PF01427">
    <property type="entry name" value="Peptidase_M15"/>
    <property type="match status" value="1"/>
</dbReference>
<dbReference type="EC" id="3.4.13.22" evidence="9 10"/>
<keyword evidence="12" id="KW-1185">Reference proteome</keyword>
<dbReference type="InterPro" id="IPR000755">
    <property type="entry name" value="A_A_dipeptidase"/>
</dbReference>
<dbReference type="InterPro" id="IPR009045">
    <property type="entry name" value="Zn_M74/Hedgehog-like"/>
</dbReference>
<dbReference type="GO" id="GO:0071555">
    <property type="term" value="P:cell wall organization"/>
    <property type="evidence" value="ECO:0007669"/>
    <property type="project" value="UniProtKB-KW"/>
</dbReference>
<keyword evidence="6 9" id="KW-0224">Dipeptidase</keyword>
<accession>A0A8J7FCP5</accession>
<comment type="cofactor">
    <cofactor evidence="9">
        <name>Zn(2+)</name>
        <dbReference type="ChEBI" id="CHEBI:29105"/>
    </cofactor>
    <text evidence="9">Binds 1 zinc ion per subunit.</text>
</comment>
<dbReference type="PANTHER" id="PTHR43126">
    <property type="entry name" value="D-ALANYL-D-ALANINE DIPEPTIDASE"/>
    <property type="match status" value="1"/>
</dbReference>
<dbReference type="Gene3D" id="3.30.1380.10">
    <property type="match status" value="1"/>
</dbReference>
<evidence type="ECO:0000256" key="2">
    <source>
        <dbReference type="ARBA" id="ARBA00022670"/>
    </source>
</evidence>
<evidence type="ECO:0000313" key="11">
    <source>
        <dbReference type="EMBL" id="MBE9397642.1"/>
    </source>
</evidence>
<comment type="function">
    <text evidence="9 10">Catalyzes hydrolysis of the D-alanyl-D-alanine dipeptide.</text>
</comment>
<sequence>MNGLTPSSPDIQAIPVNECHEPLVDLTQCSDLRVGPPPECPETEPDYCWVRQGVRDRLIQAQALLPEGIYLRLYEGYRSAAVQQMLFVNHLAQVKQDQPDLSDQQAYVTSTQLVSAPSRPDGTINTPPHSTGAAVDVELVDERGTVLDFGMEIADWSRVPPTLCESDCAGLSEHAQHNRQHLLDVMQRVGFVNYPQEWWHFSYGDQFWAYMVGQPVAIYGRVNR</sequence>
<protein>
    <recommendedName>
        <fullName evidence="9 10">D-alanyl-D-alanine dipeptidase</fullName>
        <shortName evidence="9 10">D-Ala-D-Ala dipeptidase</shortName>
        <ecNumber evidence="9 10">3.4.13.22</ecNumber>
    </recommendedName>
</protein>
<feature type="site" description="Transition state stabilizer" evidence="9">
    <location>
        <position position="78"/>
    </location>
</feature>
<evidence type="ECO:0000256" key="8">
    <source>
        <dbReference type="ARBA" id="ARBA00023316"/>
    </source>
</evidence>
<dbReference type="GO" id="GO:0008270">
    <property type="term" value="F:zinc ion binding"/>
    <property type="evidence" value="ECO:0007669"/>
    <property type="project" value="UniProtKB-UniRule"/>
</dbReference>
<dbReference type="PANTHER" id="PTHR43126:SF2">
    <property type="entry name" value="D-ALANYL-D-ALANINE DIPEPTIDASE"/>
    <property type="match status" value="1"/>
</dbReference>
<dbReference type="GO" id="GO:0008237">
    <property type="term" value="F:metallopeptidase activity"/>
    <property type="evidence" value="ECO:0007669"/>
    <property type="project" value="UniProtKB-KW"/>
</dbReference>
<keyword evidence="3 9" id="KW-0479">Metal-binding</keyword>
<feature type="binding site" evidence="9">
    <location>
        <position position="200"/>
    </location>
    <ligand>
        <name>Zn(2+)</name>
        <dbReference type="ChEBI" id="CHEBI:29105"/>
        <note>catalytic</note>
    </ligand>
</feature>
<reference evidence="11" key="1">
    <citation type="submission" date="2020-10" db="EMBL/GenBank/DDBJ databases">
        <title>Bacterium isolated from coastal waters sediment.</title>
        <authorList>
            <person name="Chen R.-J."/>
            <person name="Lu D.-C."/>
            <person name="Zhu K.-L."/>
            <person name="Du Z.-J."/>
        </authorList>
    </citation>
    <scope>NUCLEOTIDE SEQUENCE</scope>
    <source>
        <strain evidence="11">N1Y112</strain>
    </source>
</reference>
<keyword evidence="7 9" id="KW-0482">Metalloprotease</keyword>
<gene>
    <name evidence="9" type="primary">ddpX</name>
    <name evidence="11" type="ORF">IOQ59_10255</name>
</gene>
<evidence type="ECO:0000256" key="10">
    <source>
        <dbReference type="PIRNR" id="PIRNR026671"/>
    </source>
</evidence>
<evidence type="ECO:0000256" key="3">
    <source>
        <dbReference type="ARBA" id="ARBA00022723"/>
    </source>
</evidence>
<keyword evidence="2 9" id="KW-0645">Protease</keyword>
<dbReference type="GO" id="GO:0160237">
    <property type="term" value="F:D-Ala-D-Ala dipeptidase activity"/>
    <property type="evidence" value="ECO:0007669"/>
    <property type="project" value="UniProtKB-EC"/>
</dbReference>
<evidence type="ECO:0000256" key="4">
    <source>
        <dbReference type="ARBA" id="ARBA00022801"/>
    </source>
</evidence>
<dbReference type="SUPFAM" id="SSF55166">
    <property type="entry name" value="Hedgehog/DD-peptidase"/>
    <property type="match status" value="1"/>
</dbReference>
<feature type="active site" description="Proton donor/acceptor" evidence="9">
    <location>
        <position position="197"/>
    </location>
</feature>
<proteinExistence type="inferred from homology"/>
<evidence type="ECO:0000256" key="5">
    <source>
        <dbReference type="ARBA" id="ARBA00022833"/>
    </source>
</evidence>
<feature type="binding site" evidence="9">
    <location>
        <position position="136"/>
    </location>
    <ligand>
        <name>Zn(2+)</name>
        <dbReference type="ChEBI" id="CHEBI:29105"/>
        <note>catalytic</note>
    </ligand>
</feature>
<comment type="similarity">
    <text evidence="9 10">Belongs to the peptidase M15D family.</text>
</comment>
<dbReference type="AlphaFoldDB" id="A0A8J7FCP5"/>
<evidence type="ECO:0000256" key="7">
    <source>
        <dbReference type="ARBA" id="ARBA00023049"/>
    </source>
</evidence>
<dbReference type="Proteomes" id="UP000640333">
    <property type="component" value="Unassembled WGS sequence"/>
</dbReference>
<evidence type="ECO:0000256" key="6">
    <source>
        <dbReference type="ARBA" id="ARBA00022997"/>
    </source>
</evidence>
<evidence type="ECO:0000256" key="1">
    <source>
        <dbReference type="ARBA" id="ARBA00001362"/>
    </source>
</evidence>
<keyword evidence="8 10" id="KW-0961">Cell wall biogenesis/degradation</keyword>
<evidence type="ECO:0000256" key="9">
    <source>
        <dbReference type="HAMAP-Rule" id="MF_01924"/>
    </source>
</evidence>
<dbReference type="HAMAP" id="MF_01924">
    <property type="entry name" value="A_A_dipeptidase"/>
    <property type="match status" value="1"/>
</dbReference>
<feature type="binding site" evidence="9">
    <location>
        <position position="129"/>
    </location>
    <ligand>
        <name>Zn(2+)</name>
        <dbReference type="ChEBI" id="CHEBI:29105"/>
        <note>catalytic</note>
    </ligand>
</feature>
<keyword evidence="4 9" id="KW-0378">Hydrolase</keyword>
<dbReference type="PIRSF" id="PIRSF026671">
    <property type="entry name" value="AA_dipeptidase"/>
    <property type="match status" value="1"/>
</dbReference>
<dbReference type="EMBL" id="JADEYS010000009">
    <property type="protein sequence ID" value="MBE9397642.1"/>
    <property type="molecule type" value="Genomic_DNA"/>
</dbReference>
<dbReference type="RefSeq" id="WP_193953197.1">
    <property type="nucleotide sequence ID" value="NZ_JADEYS010000009.1"/>
</dbReference>